<dbReference type="Gene3D" id="3.40.1490.10">
    <property type="entry name" value="Bit1"/>
    <property type="match status" value="1"/>
</dbReference>
<comment type="catalytic activity">
    <reaction evidence="3">
        <text>an N-acyl-L-alpha-aminoacyl-tRNA + H2O = an N-acyl-L-amino acid + a tRNA + H(+)</text>
        <dbReference type="Rhea" id="RHEA:54448"/>
        <dbReference type="Rhea" id="RHEA-COMP:10123"/>
        <dbReference type="Rhea" id="RHEA-COMP:13883"/>
        <dbReference type="ChEBI" id="CHEBI:15377"/>
        <dbReference type="ChEBI" id="CHEBI:15378"/>
        <dbReference type="ChEBI" id="CHEBI:59874"/>
        <dbReference type="ChEBI" id="CHEBI:78442"/>
        <dbReference type="ChEBI" id="CHEBI:138191"/>
        <dbReference type="EC" id="3.1.1.29"/>
    </reaction>
</comment>
<evidence type="ECO:0000256" key="3">
    <source>
        <dbReference type="ARBA" id="ARBA00048707"/>
    </source>
</evidence>
<dbReference type="InterPro" id="IPR023476">
    <property type="entry name" value="Pep_tRNA_hydro_II_dom_sf"/>
</dbReference>
<dbReference type="EMBL" id="MT418680">
    <property type="protein sequence ID" value="QKF94420.1"/>
    <property type="molecule type" value="Genomic_DNA"/>
</dbReference>
<evidence type="ECO:0000313" key="5">
    <source>
        <dbReference type="Proteomes" id="UP001162001"/>
    </source>
</evidence>
<sequence>MDLPINENNQNNDGIVINFNYSIARENGIFDNLNDSIMYIIVNDDVEMEPIKITKHCCNIVSKVIRDNESSVPKSETYLSWLNNFEQKSILKAPEENLLYFINNFSDKNNKIWCDYVIDIDNKDTSPFSITAVAFTPMLVKDTPKLINYLKGI</sequence>
<keyword evidence="2 4" id="KW-0378">Hydrolase</keyword>
<dbReference type="Proteomes" id="UP001162001">
    <property type="component" value="Segment"/>
</dbReference>
<name>A0A7D3QXE8_9VIRU</name>
<organism evidence="4 5">
    <name type="scientific">Fadolivirus FV1/VV64</name>
    <dbReference type="NCBI Taxonomy" id="3070911"/>
    <lineage>
        <taxon>Viruses</taxon>
        <taxon>Varidnaviria</taxon>
        <taxon>Bamfordvirae</taxon>
        <taxon>Nucleocytoviricota</taxon>
        <taxon>Megaviricetes</taxon>
        <taxon>Imitervirales</taxon>
        <taxon>Mimiviridae</taxon>
        <taxon>Klosneuvirinae</taxon>
        <taxon>Fadolivirus</taxon>
        <taxon>Fadolivirus algeromassiliense</taxon>
    </lineage>
</organism>
<dbReference type="InterPro" id="IPR002833">
    <property type="entry name" value="PTH2"/>
</dbReference>
<dbReference type="EC" id="3.1.1.29" evidence="1"/>
<gene>
    <name evidence="4" type="ORF">Fadolivirus_1_962</name>
</gene>
<reference evidence="4 5" key="1">
    <citation type="submission" date="2020-04" db="EMBL/GenBank/DDBJ databases">
        <title>Advantages and limits of metagenomic assembly and binning of a giant virus.</title>
        <authorList>
            <person name="Schulz F."/>
            <person name="Andreani J."/>
            <person name="Francis R."/>
            <person name="Boudjemaa H."/>
            <person name="Bou Khalil J.Y."/>
            <person name="Lee J."/>
            <person name="La Scola B."/>
            <person name="Woyke T."/>
        </authorList>
    </citation>
    <scope>NUCLEOTIDE SEQUENCE [LARGE SCALE GENOMIC DNA]</scope>
    <source>
        <strain evidence="4 5">FV1/VV64</strain>
    </source>
</reference>
<evidence type="ECO:0000313" key="4">
    <source>
        <dbReference type="EMBL" id="QKF94420.1"/>
    </source>
</evidence>
<protein>
    <recommendedName>
        <fullName evidence="1">peptidyl-tRNA hydrolase</fullName>
        <ecNumber evidence="1">3.1.1.29</ecNumber>
    </recommendedName>
</protein>
<dbReference type="SUPFAM" id="SSF102462">
    <property type="entry name" value="Peptidyl-tRNA hydrolase II"/>
    <property type="match status" value="1"/>
</dbReference>
<accession>A0A7D3QXE8</accession>
<dbReference type="Pfam" id="PF01981">
    <property type="entry name" value="PTH2"/>
    <property type="match status" value="1"/>
</dbReference>
<evidence type="ECO:0000256" key="1">
    <source>
        <dbReference type="ARBA" id="ARBA00013260"/>
    </source>
</evidence>
<keyword evidence="5" id="KW-1185">Reference proteome</keyword>
<proteinExistence type="predicted"/>
<dbReference type="GO" id="GO:0004045">
    <property type="term" value="F:peptidyl-tRNA hydrolase activity"/>
    <property type="evidence" value="ECO:0007669"/>
    <property type="project" value="UniProtKB-EC"/>
</dbReference>
<evidence type="ECO:0000256" key="2">
    <source>
        <dbReference type="ARBA" id="ARBA00022801"/>
    </source>
</evidence>